<dbReference type="Proteomes" id="UP000789831">
    <property type="component" value="Unassembled WGS sequence"/>
</dbReference>
<dbReference type="AlphaFoldDB" id="A0A9N9DTK8"/>
<name>A0A9N9DTK8_9GLOM</name>
<dbReference type="EMBL" id="CAJVPL010004438">
    <property type="protein sequence ID" value="CAG8647545.1"/>
    <property type="molecule type" value="Genomic_DNA"/>
</dbReference>
<feature type="region of interest" description="Disordered" evidence="1">
    <location>
        <begin position="123"/>
        <end position="146"/>
    </location>
</feature>
<organism evidence="2 3">
    <name type="scientific">Ambispora gerdemannii</name>
    <dbReference type="NCBI Taxonomy" id="144530"/>
    <lineage>
        <taxon>Eukaryota</taxon>
        <taxon>Fungi</taxon>
        <taxon>Fungi incertae sedis</taxon>
        <taxon>Mucoromycota</taxon>
        <taxon>Glomeromycotina</taxon>
        <taxon>Glomeromycetes</taxon>
        <taxon>Archaeosporales</taxon>
        <taxon>Ambisporaceae</taxon>
        <taxon>Ambispora</taxon>
    </lineage>
</organism>
<gene>
    <name evidence="2" type="ORF">AGERDE_LOCUS11262</name>
</gene>
<proteinExistence type="predicted"/>
<accession>A0A9N9DTK8</accession>
<reference evidence="2" key="1">
    <citation type="submission" date="2021-06" db="EMBL/GenBank/DDBJ databases">
        <authorList>
            <person name="Kallberg Y."/>
            <person name="Tangrot J."/>
            <person name="Rosling A."/>
        </authorList>
    </citation>
    <scope>NUCLEOTIDE SEQUENCE</scope>
    <source>
        <strain evidence="2">MT106</strain>
    </source>
</reference>
<dbReference type="OrthoDB" id="2444298at2759"/>
<protein>
    <submittedName>
        <fullName evidence="2">8169_t:CDS:1</fullName>
    </submittedName>
</protein>
<comment type="caution">
    <text evidence="2">The sequence shown here is derived from an EMBL/GenBank/DDBJ whole genome shotgun (WGS) entry which is preliminary data.</text>
</comment>
<evidence type="ECO:0000256" key="1">
    <source>
        <dbReference type="SAM" id="MobiDB-lite"/>
    </source>
</evidence>
<sequence>MPKSEGKKKENVKWMINCDNPTPLSFYRFIKPTHRNRADEKYRNTLNSALECNPKNRKIQKKLTEMRKKFDDGEYKQDWEIWMQEKRATRVHRSIQETNENVHKKFNSLVESQSVIVKQAEDKGEIDDDQGEEHNEQRSQIDNGSDDIVVAGESAKKKSKTDEFFEDMRERNIYVLCEPFRKLSQMDAEDRFEMIAKNTVEIELPEDIKEYLHCLLNGDIKNALSEVEKPLDGDARPLMLWTREVCRHFLFYYYYGGLRINSDEKTWSNQTVYRILDLFSMFFGNLTSGIAFGEIVNEAHKDRVYNVNADQKQSNSRRGDKNDAVLYQDNNATIIYEQSFGPTGFDATHHMEDITKLARNGVDDLNYHFLQYEKSSITTAKKFKSVGIHGYKYFIAIYLTDLICMKTYRIYEIFKCKIPTSYTDRWFLAKIARIGVYLETHLTDRQFLKGKMGMEDAINDKGPNCVCNWMAIPDNTPEAKRAK</sequence>
<evidence type="ECO:0000313" key="3">
    <source>
        <dbReference type="Proteomes" id="UP000789831"/>
    </source>
</evidence>
<evidence type="ECO:0000313" key="2">
    <source>
        <dbReference type="EMBL" id="CAG8647545.1"/>
    </source>
</evidence>
<keyword evidence="3" id="KW-1185">Reference proteome</keyword>